<dbReference type="PANTHER" id="PTHR38788">
    <property type="entry name" value="CLR5 DOMAIN-CONTAINING PROTEIN"/>
    <property type="match status" value="1"/>
</dbReference>
<dbReference type="AlphaFoldDB" id="A0AAN6S8J3"/>
<dbReference type="InterPro" id="IPR025676">
    <property type="entry name" value="Clr5_dom"/>
</dbReference>
<evidence type="ECO:0000313" key="4">
    <source>
        <dbReference type="Proteomes" id="UP001303473"/>
    </source>
</evidence>
<reference evidence="4" key="1">
    <citation type="journal article" date="2023" name="Mol. Phylogenet. Evol.">
        <title>Genome-scale phylogeny and comparative genomics of the fungal order Sordariales.</title>
        <authorList>
            <person name="Hensen N."/>
            <person name="Bonometti L."/>
            <person name="Westerberg I."/>
            <person name="Brannstrom I.O."/>
            <person name="Guillou S."/>
            <person name="Cros-Aarteil S."/>
            <person name="Calhoun S."/>
            <person name="Haridas S."/>
            <person name="Kuo A."/>
            <person name="Mondo S."/>
            <person name="Pangilinan J."/>
            <person name="Riley R."/>
            <person name="LaButti K."/>
            <person name="Andreopoulos B."/>
            <person name="Lipzen A."/>
            <person name="Chen C."/>
            <person name="Yan M."/>
            <person name="Daum C."/>
            <person name="Ng V."/>
            <person name="Clum A."/>
            <person name="Steindorff A."/>
            <person name="Ohm R.A."/>
            <person name="Martin F."/>
            <person name="Silar P."/>
            <person name="Natvig D.O."/>
            <person name="Lalanne C."/>
            <person name="Gautier V."/>
            <person name="Ament-Velasquez S.L."/>
            <person name="Kruys A."/>
            <person name="Hutchinson M.I."/>
            <person name="Powell A.J."/>
            <person name="Barry K."/>
            <person name="Miller A.N."/>
            <person name="Grigoriev I.V."/>
            <person name="Debuchy R."/>
            <person name="Gladieux P."/>
            <person name="Hiltunen Thoren M."/>
            <person name="Johannesson H."/>
        </authorList>
    </citation>
    <scope>NUCLEOTIDE SEQUENCE [LARGE SCALE GENOMIC DNA]</scope>
    <source>
        <strain evidence="4">CBS 340.73</strain>
    </source>
</reference>
<keyword evidence="4" id="KW-1185">Reference proteome</keyword>
<dbReference type="Proteomes" id="UP001303473">
    <property type="component" value="Unassembled WGS sequence"/>
</dbReference>
<sequence length="272" mass="30951">MPRGQGGGTVCVAMQERNHKSSARSIANGPTGPAALPHTHPELLKDARAEGKEWRRMDIRSIMNDDALPERQKEDIMATQQLGIGSSSLTRRGLPTNTSAKTPGQNSSVRSYALQSDWDVHRQTIERLYRDERRTLSVVMAVMETEHNFIATAKMYKLQIKKWKLEKNYKEHEVLKMVRLMRKPEAIGKASCFVIRNRVIDWNDVLRYLSRRPDLLRHIEKQNNNMDDDGGDSDVTSAHDIICKNAAGRCFVQTHNRTKQNPHGDKNNQQGA</sequence>
<dbReference type="PANTHER" id="PTHR38788:SF3">
    <property type="entry name" value="CLR5 DOMAIN-CONTAINING PROTEIN"/>
    <property type="match status" value="1"/>
</dbReference>
<gene>
    <name evidence="3" type="ORF">QBC46DRAFT_375969</name>
</gene>
<proteinExistence type="predicted"/>
<evidence type="ECO:0000313" key="3">
    <source>
        <dbReference type="EMBL" id="KAK3943983.1"/>
    </source>
</evidence>
<feature type="domain" description="Clr5" evidence="2">
    <location>
        <begin position="116"/>
        <end position="167"/>
    </location>
</feature>
<organism evidence="3 4">
    <name type="scientific">Diplogelasinospora grovesii</name>
    <dbReference type="NCBI Taxonomy" id="303347"/>
    <lineage>
        <taxon>Eukaryota</taxon>
        <taxon>Fungi</taxon>
        <taxon>Dikarya</taxon>
        <taxon>Ascomycota</taxon>
        <taxon>Pezizomycotina</taxon>
        <taxon>Sordariomycetes</taxon>
        <taxon>Sordariomycetidae</taxon>
        <taxon>Sordariales</taxon>
        <taxon>Diplogelasinosporaceae</taxon>
        <taxon>Diplogelasinospora</taxon>
    </lineage>
</organism>
<accession>A0AAN6S8J3</accession>
<protein>
    <submittedName>
        <fullName evidence="3">Clr5 domain-containing protein</fullName>
    </submittedName>
</protein>
<dbReference type="EMBL" id="MU853762">
    <property type="protein sequence ID" value="KAK3943983.1"/>
    <property type="molecule type" value="Genomic_DNA"/>
</dbReference>
<evidence type="ECO:0000256" key="1">
    <source>
        <dbReference type="SAM" id="MobiDB-lite"/>
    </source>
</evidence>
<feature type="region of interest" description="Disordered" evidence="1">
    <location>
        <begin position="84"/>
        <end position="108"/>
    </location>
</feature>
<evidence type="ECO:0000259" key="2">
    <source>
        <dbReference type="Pfam" id="PF14420"/>
    </source>
</evidence>
<dbReference type="Pfam" id="PF14420">
    <property type="entry name" value="Clr5"/>
    <property type="match status" value="1"/>
</dbReference>
<comment type="caution">
    <text evidence="3">The sequence shown here is derived from an EMBL/GenBank/DDBJ whole genome shotgun (WGS) entry which is preliminary data.</text>
</comment>
<name>A0AAN6S8J3_9PEZI</name>